<dbReference type="Gene3D" id="2.60.40.740">
    <property type="match status" value="1"/>
</dbReference>
<dbReference type="NCBIfam" id="TIGR01451">
    <property type="entry name" value="B_ant_repeat"/>
    <property type="match status" value="1"/>
</dbReference>
<dbReference type="RefSeq" id="WP_139300137.1">
    <property type="nucleotide sequence ID" value="NZ_FQXD01000008.1"/>
</dbReference>
<proteinExistence type="predicted"/>
<organism evidence="2 3">
    <name type="scientific">Virgibacillus chiguensis</name>
    <dbReference type="NCBI Taxonomy" id="411959"/>
    <lineage>
        <taxon>Bacteria</taxon>
        <taxon>Bacillati</taxon>
        <taxon>Bacillota</taxon>
        <taxon>Bacilli</taxon>
        <taxon>Bacillales</taxon>
        <taxon>Bacillaceae</taxon>
        <taxon>Virgibacillus</taxon>
    </lineage>
</organism>
<reference evidence="3" key="1">
    <citation type="submission" date="2016-11" db="EMBL/GenBank/DDBJ databases">
        <authorList>
            <person name="Varghese N."/>
            <person name="Submissions S."/>
        </authorList>
    </citation>
    <scope>NUCLEOTIDE SEQUENCE [LARGE SCALE GENOMIC DNA]</scope>
    <source>
        <strain evidence="3">CGMCC 1.6496</strain>
    </source>
</reference>
<evidence type="ECO:0000313" key="3">
    <source>
        <dbReference type="Proteomes" id="UP000184079"/>
    </source>
</evidence>
<feature type="domain" description="DUF11" evidence="1">
    <location>
        <begin position="33"/>
        <end position="133"/>
    </location>
</feature>
<dbReference type="Pfam" id="PF01345">
    <property type="entry name" value="DUF11"/>
    <property type="match status" value="1"/>
</dbReference>
<accession>A0A1M5THV5</accession>
<name>A0A1M5THV5_9BACI</name>
<dbReference type="InterPro" id="IPR001434">
    <property type="entry name" value="OmcB-like_DUF11"/>
</dbReference>
<protein>
    <submittedName>
        <fullName evidence="2">Conserved repeat domain-containing protein</fullName>
    </submittedName>
</protein>
<dbReference type="OrthoDB" id="1751088at2"/>
<dbReference type="InterPro" id="IPR051172">
    <property type="entry name" value="Chlamydia_OmcB"/>
</dbReference>
<gene>
    <name evidence="2" type="ORF">SAMN05421807_1081</name>
</gene>
<dbReference type="AlphaFoldDB" id="A0A1M5THV5"/>
<dbReference type="Proteomes" id="UP000184079">
    <property type="component" value="Unassembled WGS sequence"/>
</dbReference>
<dbReference type="PANTHER" id="PTHR34819:SF3">
    <property type="entry name" value="CELL SURFACE PROTEIN"/>
    <property type="match status" value="1"/>
</dbReference>
<keyword evidence="3" id="KW-1185">Reference proteome</keyword>
<evidence type="ECO:0000259" key="1">
    <source>
        <dbReference type="Pfam" id="PF01345"/>
    </source>
</evidence>
<dbReference type="EMBL" id="FQXD01000008">
    <property type="protein sequence ID" value="SHH49943.1"/>
    <property type="molecule type" value="Genomic_DNA"/>
</dbReference>
<dbReference type="PANTHER" id="PTHR34819">
    <property type="entry name" value="LARGE CYSTEINE-RICH PERIPLASMIC PROTEIN OMCB"/>
    <property type="match status" value="1"/>
</dbReference>
<evidence type="ECO:0000313" key="2">
    <source>
        <dbReference type="EMBL" id="SHH49943.1"/>
    </source>
</evidence>
<sequence>FGTFPITNVASVSGDNVEETFSNEVITNQAMTDISIVKEANPQLINCGDIITYTITITNEGPDSSGQIILKDPEPSGTNFIEGSVVIDDVLVPDANPNAGIPIGSLAVGESRTVSFRVVSGIDDCFIPNTADVIYCLDRSATSNQVITIVCCDCD</sequence>
<dbReference type="InterPro" id="IPR047589">
    <property type="entry name" value="DUF11_rpt"/>
</dbReference>
<feature type="non-terminal residue" evidence="2">
    <location>
        <position position="1"/>
    </location>
</feature>